<dbReference type="Proteomes" id="UP000241118">
    <property type="component" value="Unassembled WGS sequence"/>
</dbReference>
<dbReference type="OrthoDB" id="30633at2"/>
<evidence type="ECO:0000313" key="3">
    <source>
        <dbReference type="Proteomes" id="UP000241118"/>
    </source>
</evidence>
<dbReference type="InterPro" id="IPR011009">
    <property type="entry name" value="Kinase-like_dom_sf"/>
</dbReference>
<comment type="caution">
    <text evidence="2">The sequence shown here is derived from an EMBL/GenBank/DDBJ whole genome shotgun (WGS) entry which is preliminary data.</text>
</comment>
<reference evidence="2 3" key="1">
    <citation type="submission" date="2018-03" db="EMBL/GenBank/DDBJ databases">
        <title>Genomic Encyclopedia of Type Strains, Phase III (KMG-III): the genomes of soil and plant-associated and newly described type strains.</title>
        <authorList>
            <person name="Whitman W."/>
        </authorList>
    </citation>
    <scope>NUCLEOTIDE SEQUENCE [LARGE SCALE GENOMIC DNA]</scope>
    <source>
        <strain evidence="2 3">CGMCC 4.7097</strain>
    </source>
</reference>
<name>A0A2P8I9R2_SACCR</name>
<dbReference type="InterPro" id="IPR002575">
    <property type="entry name" value="Aminoglycoside_PTrfase"/>
</dbReference>
<organism evidence="2 3">
    <name type="scientific">Saccharothrix carnea</name>
    <dbReference type="NCBI Taxonomy" id="1280637"/>
    <lineage>
        <taxon>Bacteria</taxon>
        <taxon>Bacillati</taxon>
        <taxon>Actinomycetota</taxon>
        <taxon>Actinomycetes</taxon>
        <taxon>Pseudonocardiales</taxon>
        <taxon>Pseudonocardiaceae</taxon>
        <taxon>Saccharothrix</taxon>
    </lineage>
</organism>
<sequence>MADVGGKRVLTTGSGALTSGGVEWQAAVAAAFGLGDVAEPWVPVAGGRSHLVWRLRTSRGTWAVKRLNRSREDWWMRDYLVSAQVQLDAWERGFPMPRPVHPLEPAAPLLADVRAGDDVESYLVHEWHDGGPATEDVSAWVGTTLAALHDLPAGPAPEDSPPHPVEEWREWLDEAPNDFTSAVRAYLPDIAEARALVTATAGLTPVNTHRDVKPDNVLQTSRGPLLLDWDGAGPEYAEWELTRAAVYFSDLGQDRSAFDRVITSYETAGGRRPPASPASFAGLLDVYLRGAAWMVWRALGHRPVTPPERAAAHTHALELLSDLRTSLTNLDTWTTRLR</sequence>
<keyword evidence="2" id="KW-0418">Kinase</keyword>
<evidence type="ECO:0000259" key="1">
    <source>
        <dbReference type="Pfam" id="PF01636"/>
    </source>
</evidence>
<dbReference type="Pfam" id="PF01636">
    <property type="entry name" value="APH"/>
    <property type="match status" value="1"/>
</dbReference>
<dbReference type="SUPFAM" id="SSF56112">
    <property type="entry name" value="Protein kinase-like (PK-like)"/>
    <property type="match status" value="1"/>
</dbReference>
<proteinExistence type="predicted"/>
<protein>
    <submittedName>
        <fullName evidence="2">Aminoglycoside phosphotransferase (APT) family kinase protein</fullName>
    </submittedName>
</protein>
<dbReference type="EMBL" id="PYAX01000005">
    <property type="protein sequence ID" value="PSL55190.1"/>
    <property type="molecule type" value="Genomic_DNA"/>
</dbReference>
<dbReference type="GO" id="GO:0016301">
    <property type="term" value="F:kinase activity"/>
    <property type="evidence" value="ECO:0007669"/>
    <property type="project" value="UniProtKB-KW"/>
</dbReference>
<evidence type="ECO:0000313" key="2">
    <source>
        <dbReference type="EMBL" id="PSL55190.1"/>
    </source>
</evidence>
<feature type="domain" description="Aminoglycoside phosphotransferase" evidence="1">
    <location>
        <begin position="42"/>
        <end position="266"/>
    </location>
</feature>
<dbReference type="AlphaFoldDB" id="A0A2P8I9R2"/>
<keyword evidence="3" id="KW-1185">Reference proteome</keyword>
<accession>A0A2P8I9R2</accession>
<gene>
    <name evidence="2" type="ORF">B0I31_105148</name>
</gene>
<dbReference type="Gene3D" id="3.90.1200.10">
    <property type="match status" value="1"/>
</dbReference>
<keyword evidence="2" id="KW-0808">Transferase</keyword>